<keyword evidence="6" id="KW-1185">Reference proteome</keyword>
<evidence type="ECO:0000259" key="4">
    <source>
        <dbReference type="PROSITE" id="PS01124"/>
    </source>
</evidence>
<dbReference type="AlphaFoldDB" id="A0A1Q8SU50"/>
<dbReference type="PROSITE" id="PS01124">
    <property type="entry name" value="HTH_ARAC_FAMILY_2"/>
    <property type="match status" value="1"/>
</dbReference>
<dbReference type="STRING" id="404433.BTW07_06815"/>
<dbReference type="Gene3D" id="1.10.10.60">
    <property type="entry name" value="Homeodomain-like"/>
    <property type="match status" value="2"/>
</dbReference>
<dbReference type="EMBL" id="MSDO01000007">
    <property type="protein sequence ID" value="OLO04928.1"/>
    <property type="molecule type" value="Genomic_DNA"/>
</dbReference>
<dbReference type="PANTHER" id="PTHR43280:SF27">
    <property type="entry name" value="TRANSCRIPTIONAL REGULATOR MTLR"/>
    <property type="match status" value="1"/>
</dbReference>
<keyword evidence="1" id="KW-0805">Transcription regulation</keyword>
<organism evidence="5 6">
    <name type="scientific">Salinicola socius</name>
    <dbReference type="NCBI Taxonomy" id="404433"/>
    <lineage>
        <taxon>Bacteria</taxon>
        <taxon>Pseudomonadati</taxon>
        <taxon>Pseudomonadota</taxon>
        <taxon>Gammaproteobacteria</taxon>
        <taxon>Oceanospirillales</taxon>
        <taxon>Halomonadaceae</taxon>
        <taxon>Salinicola</taxon>
    </lineage>
</organism>
<dbReference type="CDD" id="cd06976">
    <property type="entry name" value="cupin_MtlR-like_N"/>
    <property type="match status" value="1"/>
</dbReference>
<proteinExistence type="predicted"/>
<evidence type="ECO:0000256" key="2">
    <source>
        <dbReference type="ARBA" id="ARBA00023125"/>
    </source>
</evidence>
<dbReference type="InterPro" id="IPR018062">
    <property type="entry name" value="HTH_AraC-typ_CS"/>
</dbReference>
<dbReference type="SUPFAM" id="SSF46689">
    <property type="entry name" value="Homeodomain-like"/>
    <property type="match status" value="2"/>
</dbReference>
<evidence type="ECO:0000313" key="5">
    <source>
        <dbReference type="EMBL" id="OLO04928.1"/>
    </source>
</evidence>
<dbReference type="InterPro" id="IPR011051">
    <property type="entry name" value="RmlC_Cupin_sf"/>
</dbReference>
<dbReference type="RefSeq" id="WP_075569418.1">
    <property type="nucleotide sequence ID" value="NZ_MSDO01000007.1"/>
</dbReference>
<dbReference type="PANTHER" id="PTHR43280">
    <property type="entry name" value="ARAC-FAMILY TRANSCRIPTIONAL REGULATOR"/>
    <property type="match status" value="1"/>
</dbReference>
<comment type="caution">
    <text evidence="5">The sequence shown here is derived from an EMBL/GenBank/DDBJ whole genome shotgun (WGS) entry which is preliminary data.</text>
</comment>
<dbReference type="GO" id="GO:0043565">
    <property type="term" value="F:sequence-specific DNA binding"/>
    <property type="evidence" value="ECO:0007669"/>
    <property type="project" value="InterPro"/>
</dbReference>
<dbReference type="PRINTS" id="PR00032">
    <property type="entry name" value="HTHARAC"/>
</dbReference>
<evidence type="ECO:0000313" key="6">
    <source>
        <dbReference type="Proteomes" id="UP000186878"/>
    </source>
</evidence>
<keyword evidence="2" id="KW-0238">DNA-binding</keyword>
<gene>
    <name evidence="5" type="ORF">BTW07_06815</name>
</gene>
<accession>A0A1Q8SU50</accession>
<dbReference type="OrthoDB" id="9816011at2"/>
<evidence type="ECO:0000256" key="1">
    <source>
        <dbReference type="ARBA" id="ARBA00023015"/>
    </source>
</evidence>
<dbReference type="SMART" id="SM00342">
    <property type="entry name" value="HTH_ARAC"/>
    <property type="match status" value="1"/>
</dbReference>
<dbReference type="PROSITE" id="PS00041">
    <property type="entry name" value="HTH_ARAC_FAMILY_1"/>
    <property type="match status" value="1"/>
</dbReference>
<protein>
    <recommendedName>
        <fullName evidence="4">HTH araC/xylS-type domain-containing protein</fullName>
    </recommendedName>
</protein>
<dbReference type="InterPro" id="IPR009057">
    <property type="entry name" value="Homeodomain-like_sf"/>
</dbReference>
<feature type="domain" description="HTH araC/xylS-type" evidence="4">
    <location>
        <begin position="195"/>
        <end position="293"/>
    </location>
</feature>
<dbReference type="Pfam" id="PF12833">
    <property type="entry name" value="HTH_18"/>
    <property type="match status" value="1"/>
</dbReference>
<dbReference type="InterPro" id="IPR020449">
    <property type="entry name" value="Tscrpt_reg_AraC-type_HTH"/>
</dbReference>
<dbReference type="Proteomes" id="UP000186878">
    <property type="component" value="Unassembled WGS sequence"/>
</dbReference>
<dbReference type="SUPFAM" id="SSF51182">
    <property type="entry name" value="RmlC-like cupins"/>
    <property type="match status" value="1"/>
</dbReference>
<sequence>MIAAKLDDTHLGSPVFESVSQDPKFSFSWHCHDFPAPIARWNYHPEYELHLIRHSQGRYFVGDFIGRFGPGNLVLVGPNIPHNWFSEPDEAQPIVKGRDVVLQFKGEWLEHMMALCPELNCLSTLIEDSALGLEFEGEQAIRCGELLVVMGEQDHAGRLLTMLNILRGLSQCKYRILADREYDREAKSTSSEQVDAVLRYIHDHFHEELRMSTLAERYGMTPSTFSRFFKHATGDTFVAFLRRIRIRDACRLLLEGEHSVADICFQVGYNNLSNFNRHFREQKGMTPRQYQQQTADLERHVTIYPLP</sequence>
<name>A0A1Q8SU50_9GAMM</name>
<evidence type="ECO:0000256" key="3">
    <source>
        <dbReference type="ARBA" id="ARBA00023163"/>
    </source>
</evidence>
<keyword evidence="3" id="KW-0804">Transcription</keyword>
<dbReference type="GO" id="GO:0003700">
    <property type="term" value="F:DNA-binding transcription factor activity"/>
    <property type="evidence" value="ECO:0007669"/>
    <property type="project" value="InterPro"/>
</dbReference>
<reference evidence="5 6" key="1">
    <citation type="submission" date="2016-12" db="EMBL/GenBank/DDBJ databases">
        <title>Draft genome sequences of strains Salinicola socius SMB35, Salinicola sp. MH3R3-1 and Chromohalobacter sp. SMB17 from the Verkhnekamsk potash mining region of Russia.</title>
        <authorList>
            <person name="Mavrodi D.V."/>
            <person name="Olsson B.E."/>
            <person name="Korsakova E.S."/>
            <person name="Pyankova A."/>
            <person name="Mavrodi O.V."/>
            <person name="Plotnikova E.G."/>
        </authorList>
    </citation>
    <scope>NUCLEOTIDE SEQUENCE [LARGE SCALE GENOMIC DNA]</scope>
    <source>
        <strain evidence="5 6">SMB35</strain>
    </source>
</reference>
<dbReference type="InterPro" id="IPR018060">
    <property type="entry name" value="HTH_AraC"/>
</dbReference>